<protein>
    <submittedName>
        <fullName evidence="1">Unnamed protein product</fullName>
    </submittedName>
</protein>
<dbReference type="EMBL" id="BSXV01000180">
    <property type="protein sequence ID" value="GME87925.1"/>
    <property type="molecule type" value="Genomic_DNA"/>
</dbReference>
<dbReference type="Proteomes" id="UP001165101">
    <property type="component" value="Unassembled WGS sequence"/>
</dbReference>
<evidence type="ECO:0000313" key="1">
    <source>
        <dbReference type="EMBL" id="GME87925.1"/>
    </source>
</evidence>
<gene>
    <name evidence="1" type="ORF">Cboi01_000063400</name>
</gene>
<name>A0ACB5TGF0_CANBO</name>
<keyword evidence="2" id="KW-1185">Reference proteome</keyword>
<reference evidence="1" key="1">
    <citation type="submission" date="2023-04" db="EMBL/GenBank/DDBJ databases">
        <title>Candida boidinii NBRC 1967.</title>
        <authorList>
            <person name="Ichikawa N."/>
            <person name="Sato H."/>
            <person name="Tonouchi N."/>
        </authorList>
    </citation>
    <scope>NUCLEOTIDE SEQUENCE</scope>
    <source>
        <strain evidence="1">NBRC 1967</strain>
    </source>
</reference>
<evidence type="ECO:0000313" key="2">
    <source>
        <dbReference type="Proteomes" id="UP001165101"/>
    </source>
</evidence>
<proteinExistence type="predicted"/>
<sequence>MMVASTVSVVSSYSQERKSTLPPIESIHPSTSSFSSDYYTTQKPHNILPQTELSHMSSYPHAQPRTQQLSPLGAKDSSASDPQKPISTSETSSPKYFTGNQYQSEPPRYYSASNTTGEYSSSPITPTYSSAHSQQRKSQNFIPSATMPFQLPPPSAISAPSHCQHLQQQQQQPPPPPPPHQQRPEMVSTPSGQPKYFSNYSYEQNFESQNRVQNLAEQQPLGYHLSRQAHHQLTAPYQQHSQGHHPSQQPIGIPLTHAPQPQPQPQQHQQQPQQPQQQPPQRQQITHSFSLNNNQPPSQVPGHNYQHMANEPRQYAAVGVPRAGSPGINSRVYVSSQQPPYYPRQQSTSSISSQGPMGHHSTLSLTHHSAPNQPVYEIPSQMMQQVPVGGAESIHLPPYGVPHAHHLNYYSHQKDSESFDRHQEFEELSVASKKQKRTKRACDLCNQKRTKCDGASPTCNQCLRTNSVCSYLRQEKKRGRASEKYPKIIIRRKPTKRQKLLDKLTIIPSSGNNNNNNASNDQSANIASPSSVNMDLTPSSNNINSASMTKLPGFNEIADKSLAGGNISPKHNIYGGNNNSPSSISRNQQISRNEIDSETLNKRNEQQRQIRYEEYLKSYNCRYACVELVSDQLFQYNIPLELACDAFEYYFTNSYMKIIIPSTAISKDYKSKTKPSLILAIILHPLIYDNEVSQKLKDKPYIADAFFNHVYQLLENSTKYEFDDIVAYCLLTDSMSYFKKDIDSISLTSCCVKAIDLAKKLQIHKVEEANDLNEIEKEQRRRVWWYLNLINNLSVLCLKSRRELYLNDLRDVYEPLDDDLYFSLALNDLDDNKMKNLVISKSNRTKGFNLSTLELKHGFYGINYSFSIFLSLCNDLNTYIDKSLTEEATRAGKESIQVLTRLEKNIDTKLSGAENAFTKFFVNSSYHIVKRICDTNERWDPQTVFTRAENSNVIIGKDVKSDDTSNSSDQSNVKSSHIEIGEDKRSGNADDNTNDITRLIEACEAFSSLSKIDTSFNHQTWVCCIVAFAISIELIAYLDSLSEYISSSDDKRNILLRLKYYGGLFSKAYDKLSRSHCNLDYLTITSKALKDSLKDVDNLMILNDYAPTVNKNKQKRKFLISAFNWRDGSGLMR</sequence>
<accession>A0ACB5TGF0</accession>
<comment type="caution">
    <text evidence="1">The sequence shown here is derived from an EMBL/GenBank/DDBJ whole genome shotgun (WGS) entry which is preliminary data.</text>
</comment>
<organism evidence="1 2">
    <name type="scientific">Candida boidinii</name>
    <name type="common">Yeast</name>
    <dbReference type="NCBI Taxonomy" id="5477"/>
    <lineage>
        <taxon>Eukaryota</taxon>
        <taxon>Fungi</taxon>
        <taxon>Dikarya</taxon>
        <taxon>Ascomycota</taxon>
        <taxon>Saccharomycotina</taxon>
        <taxon>Pichiomycetes</taxon>
        <taxon>Pichiales</taxon>
        <taxon>Pichiaceae</taxon>
        <taxon>Ogataea</taxon>
        <taxon>Ogataea/Candida clade</taxon>
    </lineage>
</organism>